<dbReference type="AlphaFoldDB" id="A0AAD5UYJ9"/>
<feature type="region of interest" description="Disordered" evidence="1">
    <location>
        <begin position="72"/>
        <end position="92"/>
    </location>
</feature>
<evidence type="ECO:0000313" key="3">
    <source>
        <dbReference type="Proteomes" id="UP001212997"/>
    </source>
</evidence>
<accession>A0AAD5UYJ9</accession>
<comment type="caution">
    <text evidence="2">The sequence shown here is derived from an EMBL/GenBank/DDBJ whole genome shotgun (WGS) entry which is preliminary data.</text>
</comment>
<dbReference type="Proteomes" id="UP001212997">
    <property type="component" value="Unassembled WGS sequence"/>
</dbReference>
<name>A0AAD5UYJ9_9APHY</name>
<organism evidence="2 3">
    <name type="scientific">Meripilus lineatus</name>
    <dbReference type="NCBI Taxonomy" id="2056292"/>
    <lineage>
        <taxon>Eukaryota</taxon>
        <taxon>Fungi</taxon>
        <taxon>Dikarya</taxon>
        <taxon>Basidiomycota</taxon>
        <taxon>Agaricomycotina</taxon>
        <taxon>Agaricomycetes</taxon>
        <taxon>Polyporales</taxon>
        <taxon>Meripilaceae</taxon>
        <taxon>Meripilus</taxon>
    </lineage>
</organism>
<evidence type="ECO:0000313" key="2">
    <source>
        <dbReference type="EMBL" id="KAJ3481247.1"/>
    </source>
</evidence>
<sequence length="247" mass="27721">MYPKHHSNSIQGRTLIRDPPLFMKQVLKGKKDQYIIERDLFIGSDLCCRDGTDMSSALLLDFDNGIIMGADPDPRTANHPRPNRSVRPSFQSLEGSRSLLDRIATVDLEDPIPLDTTVSRYAVLQEEANQAKKAEAAKVRNDRLAHKEDNDASLWYDWEEGPYSDIDHGQSNRGSQTEITDRQSDGQTGWNGDEDTDHLATRATTSRPKRKKPPDSVGTKEKGKKTKVGKPGQIGALKLLERPRFVQ</sequence>
<keyword evidence="3" id="KW-1185">Reference proteome</keyword>
<gene>
    <name evidence="2" type="ORF">NLI96_g7779</name>
</gene>
<proteinExistence type="predicted"/>
<feature type="region of interest" description="Disordered" evidence="1">
    <location>
        <begin position="165"/>
        <end position="247"/>
    </location>
</feature>
<dbReference type="EMBL" id="JANAWD010000331">
    <property type="protein sequence ID" value="KAJ3481247.1"/>
    <property type="molecule type" value="Genomic_DNA"/>
</dbReference>
<evidence type="ECO:0000256" key="1">
    <source>
        <dbReference type="SAM" id="MobiDB-lite"/>
    </source>
</evidence>
<protein>
    <submittedName>
        <fullName evidence="2">Uncharacterized protein</fullName>
    </submittedName>
</protein>
<reference evidence="2" key="1">
    <citation type="submission" date="2022-07" db="EMBL/GenBank/DDBJ databases">
        <title>Genome Sequence of Physisporinus lineatus.</title>
        <authorList>
            <person name="Buettner E."/>
        </authorList>
    </citation>
    <scope>NUCLEOTIDE SEQUENCE</scope>
    <source>
        <strain evidence="2">VT162</strain>
    </source>
</reference>